<dbReference type="CDD" id="cd02440">
    <property type="entry name" value="AdoMet_MTases"/>
    <property type="match status" value="1"/>
</dbReference>
<protein>
    <submittedName>
        <fullName evidence="2">Ubiquinone/menaquinone biosynthesis C-methylase UbiE</fullName>
    </submittedName>
</protein>
<keyword evidence="2" id="KW-0489">Methyltransferase</keyword>
<accession>A0A3N1GXF0</accession>
<dbReference type="Pfam" id="PF08241">
    <property type="entry name" value="Methyltransf_11"/>
    <property type="match status" value="1"/>
</dbReference>
<dbReference type="OrthoDB" id="5566900at2"/>
<dbReference type="AlphaFoldDB" id="A0A3N1GXF0"/>
<dbReference type="PANTHER" id="PTHR43861">
    <property type="entry name" value="TRANS-ACONITATE 2-METHYLTRANSFERASE-RELATED"/>
    <property type="match status" value="1"/>
</dbReference>
<keyword evidence="2" id="KW-0808">Transferase</keyword>
<comment type="caution">
    <text evidence="2">The sequence shown here is derived from an EMBL/GenBank/DDBJ whole genome shotgun (WGS) entry which is preliminary data.</text>
</comment>
<dbReference type="GO" id="GO:0032259">
    <property type="term" value="P:methylation"/>
    <property type="evidence" value="ECO:0007669"/>
    <property type="project" value="UniProtKB-KW"/>
</dbReference>
<organism evidence="2 3">
    <name type="scientific">Saccharothrix texasensis</name>
    <dbReference type="NCBI Taxonomy" id="103734"/>
    <lineage>
        <taxon>Bacteria</taxon>
        <taxon>Bacillati</taxon>
        <taxon>Actinomycetota</taxon>
        <taxon>Actinomycetes</taxon>
        <taxon>Pseudonocardiales</taxon>
        <taxon>Pseudonocardiaceae</taxon>
        <taxon>Saccharothrix</taxon>
    </lineage>
</organism>
<evidence type="ECO:0000259" key="1">
    <source>
        <dbReference type="Pfam" id="PF08241"/>
    </source>
</evidence>
<dbReference type="EMBL" id="RJKM01000001">
    <property type="protein sequence ID" value="ROP34928.1"/>
    <property type="molecule type" value="Genomic_DNA"/>
</dbReference>
<proteinExistence type="predicted"/>
<sequence length="234" mass="26052">MRFRTSYEGPLGDHFAHRATDSPYNAHTDRPAVLALADDPTGLSVLDVGCGAGHYIAELRARGAAAVFGVEGSETLLGHARARIGDDPAVTLRRHDLEEPLAFLDTGSFDLVVMALVHHHVEARRQLLAEVHRVLRPGGVLLVSTTHPAADWTWHGGSYFDEGRVESSVGDGFTISYRRMTLQTFLNELLDAGFTLERVVEPQATEEARHVDERRYLKTRQTPFFLAVRMRKTR</sequence>
<name>A0A3N1GXF0_9PSEU</name>
<gene>
    <name evidence="2" type="ORF">EDD40_0137</name>
</gene>
<evidence type="ECO:0000313" key="3">
    <source>
        <dbReference type="Proteomes" id="UP000268727"/>
    </source>
</evidence>
<dbReference type="InterPro" id="IPR029063">
    <property type="entry name" value="SAM-dependent_MTases_sf"/>
</dbReference>
<dbReference type="Gene3D" id="3.40.50.150">
    <property type="entry name" value="Vaccinia Virus protein VP39"/>
    <property type="match status" value="1"/>
</dbReference>
<feature type="domain" description="Methyltransferase type 11" evidence="1">
    <location>
        <begin position="46"/>
        <end position="142"/>
    </location>
</feature>
<dbReference type="GO" id="GO:0008757">
    <property type="term" value="F:S-adenosylmethionine-dependent methyltransferase activity"/>
    <property type="evidence" value="ECO:0007669"/>
    <property type="project" value="InterPro"/>
</dbReference>
<keyword evidence="2" id="KW-0830">Ubiquinone</keyword>
<dbReference type="SUPFAM" id="SSF53335">
    <property type="entry name" value="S-adenosyl-L-methionine-dependent methyltransferases"/>
    <property type="match status" value="1"/>
</dbReference>
<evidence type="ECO:0000313" key="2">
    <source>
        <dbReference type="EMBL" id="ROP34928.1"/>
    </source>
</evidence>
<dbReference type="Proteomes" id="UP000268727">
    <property type="component" value="Unassembled WGS sequence"/>
</dbReference>
<dbReference type="PANTHER" id="PTHR43861:SF1">
    <property type="entry name" value="TRANS-ACONITATE 2-METHYLTRANSFERASE"/>
    <property type="match status" value="1"/>
</dbReference>
<reference evidence="2 3" key="1">
    <citation type="submission" date="2018-11" db="EMBL/GenBank/DDBJ databases">
        <title>Sequencing the genomes of 1000 actinobacteria strains.</title>
        <authorList>
            <person name="Klenk H.-P."/>
        </authorList>
    </citation>
    <scope>NUCLEOTIDE SEQUENCE [LARGE SCALE GENOMIC DNA]</scope>
    <source>
        <strain evidence="2 3">DSM 44231</strain>
    </source>
</reference>
<keyword evidence="3" id="KW-1185">Reference proteome</keyword>
<dbReference type="InterPro" id="IPR013216">
    <property type="entry name" value="Methyltransf_11"/>
</dbReference>
<dbReference type="RefSeq" id="WP_123741160.1">
    <property type="nucleotide sequence ID" value="NZ_RJKM01000001.1"/>
</dbReference>